<name>A0ABQ5LMU5_9RHOB</name>
<keyword evidence="3" id="KW-1185">Reference proteome</keyword>
<gene>
    <name evidence="2" type="ORF">STA1M1_02140</name>
</gene>
<dbReference type="Proteomes" id="UP001144205">
    <property type="component" value="Unassembled WGS sequence"/>
</dbReference>
<accession>A0ABQ5LMU5</accession>
<feature type="compositionally biased region" description="Basic and acidic residues" evidence="1">
    <location>
        <begin position="67"/>
        <end position="82"/>
    </location>
</feature>
<protein>
    <submittedName>
        <fullName evidence="2">Uncharacterized protein</fullName>
    </submittedName>
</protein>
<feature type="region of interest" description="Disordered" evidence="1">
    <location>
        <begin position="55"/>
        <end position="82"/>
    </location>
</feature>
<reference evidence="2" key="1">
    <citation type="journal article" date="2023" name="Int. J. Syst. Evol. Microbiol.">
        <title>Sinisalibacter aestuarii sp. nov., isolated from estuarine sediment of the Arakawa River.</title>
        <authorList>
            <person name="Arafat S.T."/>
            <person name="Hirano S."/>
            <person name="Sato A."/>
            <person name="Takeuchi K."/>
            <person name="Yasuda T."/>
            <person name="Terahara T."/>
            <person name="Hamada M."/>
            <person name="Kobayashi T."/>
        </authorList>
    </citation>
    <scope>NUCLEOTIDE SEQUENCE</scope>
    <source>
        <strain evidence="2">B-399</strain>
    </source>
</reference>
<evidence type="ECO:0000313" key="3">
    <source>
        <dbReference type="Proteomes" id="UP001144205"/>
    </source>
</evidence>
<organism evidence="2 3">
    <name type="scientific">Sinisalibacter aestuarii</name>
    <dbReference type="NCBI Taxonomy" id="2949426"/>
    <lineage>
        <taxon>Bacteria</taxon>
        <taxon>Pseudomonadati</taxon>
        <taxon>Pseudomonadota</taxon>
        <taxon>Alphaproteobacteria</taxon>
        <taxon>Rhodobacterales</taxon>
        <taxon>Roseobacteraceae</taxon>
        <taxon>Sinisalibacter</taxon>
    </lineage>
</organism>
<dbReference type="EMBL" id="BROH01000001">
    <property type="protein sequence ID" value="GKY86345.1"/>
    <property type="molecule type" value="Genomic_DNA"/>
</dbReference>
<evidence type="ECO:0000313" key="2">
    <source>
        <dbReference type="EMBL" id="GKY86345.1"/>
    </source>
</evidence>
<comment type="caution">
    <text evidence="2">The sequence shown here is derived from an EMBL/GenBank/DDBJ whole genome shotgun (WGS) entry which is preliminary data.</text>
</comment>
<evidence type="ECO:0000256" key="1">
    <source>
        <dbReference type="SAM" id="MobiDB-lite"/>
    </source>
</evidence>
<sequence length="82" mass="8826">MALKIVVKACQQQHIGPCRSNHGSNGAHLFSAGKNIRQQQAGAAPAKLGIICGNTNRISGQRRPRHRQSERQKGEQAAHHAG</sequence>
<proteinExistence type="predicted"/>